<feature type="transmembrane region" description="Helical" evidence="1">
    <location>
        <begin position="144"/>
        <end position="164"/>
    </location>
</feature>
<keyword evidence="3" id="KW-1185">Reference proteome</keyword>
<feature type="transmembrane region" description="Helical" evidence="1">
    <location>
        <begin position="184"/>
        <end position="212"/>
    </location>
</feature>
<evidence type="ECO:0000313" key="3">
    <source>
        <dbReference type="Proteomes" id="UP001153678"/>
    </source>
</evidence>
<sequence>MVSFTTSLLGKFTLASIVIYCITLTLLETLVIMFHLEFVSKFILTQNGNGISESDLIYHAIFITSLVFQVILCLDALIHKNIIQLKALIAFNILSLAYAAVQIYQHIILEEEGTNEAIFSPDDETKFPTPEFTKNYFIKKMRPIEYIIAGLVSGYSIFLGYLSYKLMGEFGWENYKLYSGDLQIRNALVSLTLLHTLIKLDAFFILSYALQLLPSKSIGYSDSIFETVSIFIGGFIIMSMAWYSVSKEMKYLLLFVINLSIFSSIYMVYRIVKILISRSGEMDPYKFTRKLLLFTLITTFVLVCVTIYYAIISFKNMNRGVYVFTAYQSSAIPQDVGDRTSKRFSKIAEVTVARRSSINLD</sequence>
<keyword evidence="1" id="KW-0812">Transmembrane</keyword>
<gene>
    <name evidence="2" type="ORF">FWILDA_LOCUS1911</name>
</gene>
<reference evidence="2" key="1">
    <citation type="submission" date="2022-08" db="EMBL/GenBank/DDBJ databases">
        <authorList>
            <person name="Kallberg Y."/>
            <person name="Tangrot J."/>
            <person name="Rosling A."/>
        </authorList>
    </citation>
    <scope>NUCLEOTIDE SEQUENCE</scope>
    <source>
        <strain evidence="2">Wild A</strain>
    </source>
</reference>
<evidence type="ECO:0000313" key="2">
    <source>
        <dbReference type="EMBL" id="CAI2165118.1"/>
    </source>
</evidence>
<organism evidence="2 3">
    <name type="scientific">Funneliformis geosporum</name>
    <dbReference type="NCBI Taxonomy" id="1117311"/>
    <lineage>
        <taxon>Eukaryota</taxon>
        <taxon>Fungi</taxon>
        <taxon>Fungi incertae sedis</taxon>
        <taxon>Mucoromycota</taxon>
        <taxon>Glomeromycotina</taxon>
        <taxon>Glomeromycetes</taxon>
        <taxon>Glomerales</taxon>
        <taxon>Glomeraceae</taxon>
        <taxon>Funneliformis</taxon>
    </lineage>
</organism>
<name>A0A9W4WQS4_9GLOM</name>
<feature type="transmembrane region" description="Helical" evidence="1">
    <location>
        <begin position="251"/>
        <end position="271"/>
    </location>
</feature>
<dbReference type="OrthoDB" id="2448307at2759"/>
<accession>A0A9W4WQS4</accession>
<keyword evidence="1" id="KW-1133">Transmembrane helix</keyword>
<dbReference type="AlphaFoldDB" id="A0A9W4WQS4"/>
<dbReference type="PANTHER" id="PTHR34391:SF1">
    <property type="entry name" value="UPF0658 GOLGI APPARATUS MEMBRANE PROTEIN C1952.10C-RELATED"/>
    <property type="match status" value="1"/>
</dbReference>
<dbReference type="Proteomes" id="UP001153678">
    <property type="component" value="Unassembled WGS sequence"/>
</dbReference>
<proteinExistence type="predicted"/>
<comment type="caution">
    <text evidence="2">The sequence shown here is derived from an EMBL/GenBank/DDBJ whole genome shotgun (WGS) entry which is preliminary data.</text>
</comment>
<feature type="transmembrane region" description="Helical" evidence="1">
    <location>
        <begin position="12"/>
        <end position="36"/>
    </location>
</feature>
<keyword evidence="1" id="KW-0472">Membrane</keyword>
<dbReference type="GO" id="GO:0005794">
    <property type="term" value="C:Golgi apparatus"/>
    <property type="evidence" value="ECO:0007669"/>
    <property type="project" value="TreeGrafter"/>
</dbReference>
<protein>
    <submittedName>
        <fullName evidence="2">8388_t:CDS:1</fullName>
    </submittedName>
</protein>
<dbReference type="PANTHER" id="PTHR34391">
    <property type="entry name" value="UPF0658 GOLGI APPARATUS MEMBRANE PROTEIN C1952.10C-RELATED"/>
    <property type="match status" value="1"/>
</dbReference>
<dbReference type="EMBL" id="CAMKVN010000199">
    <property type="protein sequence ID" value="CAI2165118.1"/>
    <property type="molecule type" value="Genomic_DNA"/>
</dbReference>
<evidence type="ECO:0000256" key="1">
    <source>
        <dbReference type="SAM" id="Phobius"/>
    </source>
</evidence>
<dbReference type="InterPro" id="IPR040410">
    <property type="entry name" value="UPF0658_Golgi"/>
</dbReference>
<feature type="transmembrane region" description="Helical" evidence="1">
    <location>
        <begin position="291"/>
        <end position="311"/>
    </location>
</feature>
<feature type="transmembrane region" description="Helical" evidence="1">
    <location>
        <begin position="56"/>
        <end position="78"/>
    </location>
</feature>
<feature type="transmembrane region" description="Helical" evidence="1">
    <location>
        <begin position="224"/>
        <end position="245"/>
    </location>
</feature>